<dbReference type="PANTHER" id="PTHR10000">
    <property type="entry name" value="PHOSPHOSERINE PHOSPHATASE"/>
    <property type="match status" value="1"/>
</dbReference>
<dbReference type="CDD" id="cd07716">
    <property type="entry name" value="RNaseZ_short-form-like_MBL-fold"/>
    <property type="match status" value="1"/>
</dbReference>
<reference evidence="4" key="1">
    <citation type="journal article" date="2019" name="Int. J. Syst. Evol. Microbiol.">
        <title>The Global Catalogue of Microorganisms (GCM) 10K type strain sequencing project: providing services to taxonomists for standard genome sequencing and annotation.</title>
        <authorList>
            <consortium name="The Broad Institute Genomics Platform"/>
            <consortium name="The Broad Institute Genome Sequencing Center for Infectious Disease"/>
            <person name="Wu L."/>
            <person name="Ma J."/>
        </authorList>
    </citation>
    <scope>NUCLEOTIDE SEQUENCE [LARGE SCALE GENOMIC DNA]</scope>
    <source>
        <strain evidence="4">JCM 13850</strain>
    </source>
</reference>
<sequence>MSATGVRTAEWIVTDLDGTLVGRDLRIVEANLAALRRFTGAGGSVVVATGRSEESALPYYRELGLATPAILYNGARIVDLGTGAVLYRRCLSAAAWARLTLLFDEMPDGVWPVAFSDGRAHVRSESAALAEYARRDRITLARIGSWGVLPFDEIIKVMLICDRPELVDAAETALAGFAADPGTGVTLVRSEATYLEVLPAGATKGTALRELAALRGVPMDRIAAIGDNPNDLDMIQAAGLGPAEDDGDPGVRAVAAPPPPPPPQRRGRRLRGGRRRRPGRPGHGVILTVVGCAGTVPGPDAACSCYLVEHAGFRLLLDLGTGALGPLQRYADPCAIDAVVVSHPHRDHYSDLIPLAYLRDRRGAEERLPVTAPAGTSAHVVNPAAPPAYAGALDWRTPPAEPRPFGPLTVTTAPVVHSVPGVAVRVEADGASLTYSGDSGECGELLDLARGTDVLLCEAAASVRTPGASETHLTPAQAAGLAREAGAGHLVLTHLRPWADPLAALRAAREVYAGPISLAVPGLRVMV</sequence>
<dbReference type="Pfam" id="PF12706">
    <property type="entry name" value="Lactamase_B_2"/>
    <property type="match status" value="1"/>
</dbReference>
<comment type="caution">
    <text evidence="3">The sequence shown here is derived from an EMBL/GenBank/DDBJ whole genome shotgun (WGS) entry which is preliminary data.</text>
</comment>
<dbReference type="Gene3D" id="3.40.50.1000">
    <property type="entry name" value="HAD superfamily/HAD-like"/>
    <property type="match status" value="1"/>
</dbReference>
<proteinExistence type="predicted"/>
<dbReference type="InterPro" id="IPR036866">
    <property type="entry name" value="RibonucZ/Hydroxyglut_hydro"/>
</dbReference>
<name>A0ABP5LQ06_9ACTN</name>
<dbReference type="Pfam" id="PF08282">
    <property type="entry name" value="Hydrolase_3"/>
    <property type="match status" value="1"/>
</dbReference>
<organism evidence="3 4">
    <name type="scientific">Actinomadura napierensis</name>
    <dbReference type="NCBI Taxonomy" id="267854"/>
    <lineage>
        <taxon>Bacteria</taxon>
        <taxon>Bacillati</taxon>
        <taxon>Actinomycetota</taxon>
        <taxon>Actinomycetes</taxon>
        <taxon>Streptosporangiales</taxon>
        <taxon>Thermomonosporaceae</taxon>
        <taxon>Actinomadura</taxon>
    </lineage>
</organism>
<gene>
    <name evidence="3" type="ORF">GCM10009727_56870</name>
</gene>
<protein>
    <recommendedName>
        <fullName evidence="2">Metallo-beta-lactamase domain-containing protein</fullName>
    </recommendedName>
</protein>
<feature type="region of interest" description="Disordered" evidence="1">
    <location>
        <begin position="238"/>
        <end position="282"/>
    </location>
</feature>
<dbReference type="InterPro" id="IPR036412">
    <property type="entry name" value="HAD-like_sf"/>
</dbReference>
<dbReference type="EMBL" id="BAAAMR010000057">
    <property type="protein sequence ID" value="GAA2151668.1"/>
    <property type="molecule type" value="Genomic_DNA"/>
</dbReference>
<evidence type="ECO:0000259" key="2">
    <source>
        <dbReference type="SMART" id="SM00849"/>
    </source>
</evidence>
<dbReference type="SUPFAM" id="SSF56784">
    <property type="entry name" value="HAD-like"/>
    <property type="match status" value="1"/>
</dbReference>
<dbReference type="SMART" id="SM00849">
    <property type="entry name" value="Lactamase_B"/>
    <property type="match status" value="1"/>
</dbReference>
<evidence type="ECO:0000256" key="1">
    <source>
        <dbReference type="SAM" id="MobiDB-lite"/>
    </source>
</evidence>
<dbReference type="SUPFAM" id="SSF56281">
    <property type="entry name" value="Metallo-hydrolase/oxidoreductase"/>
    <property type="match status" value="1"/>
</dbReference>
<dbReference type="InterPro" id="IPR023214">
    <property type="entry name" value="HAD_sf"/>
</dbReference>
<dbReference type="PANTHER" id="PTHR10000:SF8">
    <property type="entry name" value="HAD SUPERFAMILY HYDROLASE-LIKE, TYPE 3"/>
    <property type="match status" value="1"/>
</dbReference>
<dbReference type="NCBIfam" id="TIGR01484">
    <property type="entry name" value="HAD-SF-IIB"/>
    <property type="match status" value="1"/>
</dbReference>
<evidence type="ECO:0000313" key="3">
    <source>
        <dbReference type="EMBL" id="GAA2151668.1"/>
    </source>
</evidence>
<dbReference type="InterPro" id="IPR006379">
    <property type="entry name" value="HAD-SF_hydro_IIB"/>
</dbReference>
<dbReference type="Proteomes" id="UP001501020">
    <property type="component" value="Unassembled WGS sequence"/>
</dbReference>
<accession>A0ABP5LQ06</accession>
<dbReference type="InterPro" id="IPR001279">
    <property type="entry name" value="Metallo-B-lactamas"/>
</dbReference>
<dbReference type="RefSeq" id="WP_344273609.1">
    <property type="nucleotide sequence ID" value="NZ_BAAAMR010000057.1"/>
</dbReference>
<evidence type="ECO:0000313" key="4">
    <source>
        <dbReference type="Proteomes" id="UP001501020"/>
    </source>
</evidence>
<feature type="domain" description="Metallo-beta-lactamase" evidence="2">
    <location>
        <begin position="302"/>
        <end position="489"/>
    </location>
</feature>
<dbReference type="Gene3D" id="3.30.1240.10">
    <property type="match status" value="1"/>
</dbReference>
<keyword evidence="4" id="KW-1185">Reference proteome</keyword>
<dbReference type="Gene3D" id="3.60.15.10">
    <property type="entry name" value="Ribonuclease Z/Hydroxyacylglutathione hydrolase-like"/>
    <property type="match status" value="1"/>
</dbReference>
<feature type="compositionally biased region" description="Basic residues" evidence="1">
    <location>
        <begin position="265"/>
        <end position="280"/>
    </location>
</feature>